<dbReference type="AlphaFoldDB" id="A0A918FB48"/>
<feature type="modified residue" description="4-aspartylphosphate" evidence="8">
    <location>
        <position position="54"/>
    </location>
</feature>
<proteinExistence type="predicted"/>
<accession>A0A918FB48</accession>
<keyword evidence="7" id="KW-0804">Transcription</keyword>
<dbReference type="GO" id="GO:0045893">
    <property type="term" value="P:positive regulation of DNA-templated transcription"/>
    <property type="evidence" value="ECO:0007669"/>
    <property type="project" value="UniProtKB-ARBA"/>
</dbReference>
<evidence type="ECO:0000256" key="6">
    <source>
        <dbReference type="ARBA" id="ARBA00023125"/>
    </source>
</evidence>
<dbReference type="InterPro" id="IPR001867">
    <property type="entry name" value="OmpR/PhoB-type_DNA-bd"/>
</dbReference>
<evidence type="ECO:0008006" key="14">
    <source>
        <dbReference type="Google" id="ProtNLM"/>
    </source>
</evidence>
<dbReference type="CDD" id="cd00383">
    <property type="entry name" value="trans_reg_C"/>
    <property type="match status" value="1"/>
</dbReference>
<dbReference type="InterPro" id="IPR039420">
    <property type="entry name" value="WalR-like"/>
</dbReference>
<evidence type="ECO:0000256" key="2">
    <source>
        <dbReference type="ARBA" id="ARBA00022490"/>
    </source>
</evidence>
<evidence type="ECO:0000259" key="11">
    <source>
        <dbReference type="PROSITE" id="PS51755"/>
    </source>
</evidence>
<protein>
    <recommendedName>
        <fullName evidence="14">DNA-binding response regulator</fullName>
    </recommendedName>
</protein>
<feature type="domain" description="Response regulatory" evidence="10">
    <location>
        <begin position="5"/>
        <end position="118"/>
    </location>
</feature>
<dbReference type="SUPFAM" id="SSF52172">
    <property type="entry name" value="CheY-like"/>
    <property type="match status" value="1"/>
</dbReference>
<evidence type="ECO:0000256" key="7">
    <source>
        <dbReference type="ARBA" id="ARBA00023163"/>
    </source>
</evidence>
<evidence type="ECO:0000256" key="3">
    <source>
        <dbReference type="ARBA" id="ARBA00022553"/>
    </source>
</evidence>
<keyword evidence="6 9" id="KW-0238">DNA-binding</keyword>
<comment type="caution">
    <text evidence="12">The sequence shown here is derived from an EMBL/GenBank/DDBJ whole genome shotgun (WGS) entry which is preliminary data.</text>
</comment>
<keyword evidence="5" id="KW-0805">Transcription regulation</keyword>
<keyword evidence="13" id="KW-1185">Reference proteome</keyword>
<evidence type="ECO:0000256" key="1">
    <source>
        <dbReference type="ARBA" id="ARBA00004496"/>
    </source>
</evidence>
<evidence type="ECO:0000259" key="10">
    <source>
        <dbReference type="PROSITE" id="PS50110"/>
    </source>
</evidence>
<keyword evidence="4" id="KW-0902">Two-component regulatory system</keyword>
<evidence type="ECO:0000313" key="12">
    <source>
        <dbReference type="EMBL" id="GGR18097.1"/>
    </source>
</evidence>
<evidence type="ECO:0000313" key="13">
    <source>
        <dbReference type="Proteomes" id="UP000603865"/>
    </source>
</evidence>
<organism evidence="12 13">
    <name type="scientific">Deinococcus ruber</name>
    <dbReference type="NCBI Taxonomy" id="1848197"/>
    <lineage>
        <taxon>Bacteria</taxon>
        <taxon>Thermotogati</taxon>
        <taxon>Deinococcota</taxon>
        <taxon>Deinococci</taxon>
        <taxon>Deinococcales</taxon>
        <taxon>Deinococcaceae</taxon>
        <taxon>Deinococcus</taxon>
    </lineage>
</organism>
<evidence type="ECO:0000256" key="4">
    <source>
        <dbReference type="ARBA" id="ARBA00023012"/>
    </source>
</evidence>
<dbReference type="PROSITE" id="PS50110">
    <property type="entry name" value="RESPONSE_REGULATORY"/>
    <property type="match status" value="1"/>
</dbReference>
<dbReference type="InterPro" id="IPR001789">
    <property type="entry name" value="Sig_transdc_resp-reg_receiver"/>
</dbReference>
<dbReference type="SMART" id="SM00862">
    <property type="entry name" value="Trans_reg_C"/>
    <property type="match status" value="1"/>
</dbReference>
<keyword evidence="3 8" id="KW-0597">Phosphoprotein</keyword>
<dbReference type="Gene3D" id="3.40.50.2300">
    <property type="match status" value="1"/>
</dbReference>
<dbReference type="SUPFAM" id="SSF46894">
    <property type="entry name" value="C-terminal effector domain of the bipartite response regulators"/>
    <property type="match status" value="1"/>
</dbReference>
<dbReference type="InterPro" id="IPR036388">
    <property type="entry name" value="WH-like_DNA-bd_sf"/>
</dbReference>
<dbReference type="FunFam" id="3.40.50.2300:FF:000021">
    <property type="entry name" value="Two-component system response regulator KdpE"/>
    <property type="match status" value="1"/>
</dbReference>
<dbReference type="GO" id="GO:0000987">
    <property type="term" value="F:cis-regulatory region sequence-specific DNA binding"/>
    <property type="evidence" value="ECO:0007669"/>
    <property type="project" value="UniProtKB-ARBA"/>
</dbReference>
<comment type="subcellular location">
    <subcellularLocation>
        <location evidence="1">Cytoplasm</location>
    </subcellularLocation>
</comment>
<dbReference type="InterPro" id="IPR011006">
    <property type="entry name" value="CheY-like_superfamily"/>
</dbReference>
<dbReference type="PANTHER" id="PTHR48111">
    <property type="entry name" value="REGULATOR OF RPOS"/>
    <property type="match status" value="1"/>
</dbReference>
<dbReference type="GO" id="GO:0005829">
    <property type="term" value="C:cytosol"/>
    <property type="evidence" value="ECO:0007669"/>
    <property type="project" value="TreeGrafter"/>
</dbReference>
<reference evidence="12" key="1">
    <citation type="journal article" date="2014" name="Int. J. Syst. Evol. Microbiol.">
        <title>Complete genome sequence of Corynebacterium casei LMG S-19264T (=DSM 44701T), isolated from a smear-ripened cheese.</title>
        <authorList>
            <consortium name="US DOE Joint Genome Institute (JGI-PGF)"/>
            <person name="Walter F."/>
            <person name="Albersmeier A."/>
            <person name="Kalinowski J."/>
            <person name="Ruckert C."/>
        </authorList>
    </citation>
    <scope>NUCLEOTIDE SEQUENCE</scope>
    <source>
        <strain evidence="12">JCM 31311</strain>
    </source>
</reference>
<dbReference type="PANTHER" id="PTHR48111:SF22">
    <property type="entry name" value="REGULATOR OF RPOS"/>
    <property type="match status" value="1"/>
</dbReference>
<dbReference type="Pfam" id="PF00486">
    <property type="entry name" value="Trans_reg_C"/>
    <property type="match status" value="1"/>
</dbReference>
<name>A0A918FB48_9DEIO</name>
<evidence type="ECO:0000256" key="9">
    <source>
        <dbReference type="PROSITE-ProRule" id="PRU01091"/>
    </source>
</evidence>
<dbReference type="Gene3D" id="1.10.10.10">
    <property type="entry name" value="Winged helix-like DNA-binding domain superfamily/Winged helix DNA-binding domain"/>
    <property type="match status" value="1"/>
</dbReference>
<dbReference type="Gene3D" id="6.10.250.690">
    <property type="match status" value="1"/>
</dbReference>
<dbReference type="Pfam" id="PF00072">
    <property type="entry name" value="Response_reg"/>
    <property type="match status" value="1"/>
</dbReference>
<dbReference type="EMBL" id="BMQL01000021">
    <property type="protein sequence ID" value="GGR18097.1"/>
    <property type="molecule type" value="Genomic_DNA"/>
</dbReference>
<dbReference type="InterPro" id="IPR016032">
    <property type="entry name" value="Sig_transdc_resp-reg_C-effctor"/>
</dbReference>
<evidence type="ECO:0000256" key="8">
    <source>
        <dbReference type="PROSITE-ProRule" id="PRU00169"/>
    </source>
</evidence>
<dbReference type="GO" id="GO:0032993">
    <property type="term" value="C:protein-DNA complex"/>
    <property type="evidence" value="ECO:0007669"/>
    <property type="project" value="TreeGrafter"/>
</dbReference>
<dbReference type="GO" id="GO:0042802">
    <property type="term" value="F:identical protein binding"/>
    <property type="evidence" value="ECO:0007669"/>
    <property type="project" value="UniProtKB-ARBA"/>
</dbReference>
<keyword evidence="2" id="KW-0963">Cytoplasm</keyword>
<dbReference type="RefSeq" id="WP_189091669.1">
    <property type="nucleotide sequence ID" value="NZ_BMQL01000021.1"/>
</dbReference>
<feature type="DNA-binding region" description="OmpR/PhoB-type" evidence="9">
    <location>
        <begin position="123"/>
        <end position="222"/>
    </location>
</feature>
<reference evidence="12" key="2">
    <citation type="submission" date="2020-09" db="EMBL/GenBank/DDBJ databases">
        <authorList>
            <person name="Sun Q."/>
            <person name="Ohkuma M."/>
        </authorList>
    </citation>
    <scope>NUCLEOTIDE SEQUENCE</scope>
    <source>
        <strain evidence="12">JCM 31311</strain>
    </source>
</reference>
<feature type="domain" description="OmpR/PhoB-type" evidence="11">
    <location>
        <begin position="123"/>
        <end position="222"/>
    </location>
</feature>
<dbReference type="Proteomes" id="UP000603865">
    <property type="component" value="Unassembled WGS sequence"/>
</dbReference>
<sequence length="229" mass="25457">MTPHHLLLIEDDDDIARLLHFDLTDAGYVVTRAGSIITGLTQAREQTPDLVLLDLGLPDGDGRDILRRLRKNSEVPIIVLTARDAVDEKVELLTLGANDYVVKPFALPELLARIGVQLRDGGGAILELRELTVHVEQHLVLYRGQEVGLSPTEFELLTLLMQEPGRVFSRQELLQKTKTKGALGADSNVITVHMANLRSKLHDIGAHTYLRTVQRYGYALRSDSMNDVP</sequence>
<evidence type="ECO:0000256" key="5">
    <source>
        <dbReference type="ARBA" id="ARBA00023015"/>
    </source>
</evidence>
<dbReference type="PROSITE" id="PS51755">
    <property type="entry name" value="OMPR_PHOB"/>
    <property type="match status" value="1"/>
</dbReference>
<dbReference type="GO" id="GO:0000156">
    <property type="term" value="F:phosphorelay response regulator activity"/>
    <property type="evidence" value="ECO:0007669"/>
    <property type="project" value="TreeGrafter"/>
</dbReference>
<gene>
    <name evidence="12" type="ORF">GCM10008957_33590</name>
</gene>
<dbReference type="SMART" id="SM00448">
    <property type="entry name" value="REC"/>
    <property type="match status" value="1"/>
</dbReference>